<keyword evidence="3" id="KW-1185">Reference proteome</keyword>
<evidence type="ECO:0000313" key="3">
    <source>
        <dbReference type="Proteomes" id="UP000451471"/>
    </source>
</evidence>
<organism evidence="2 3">
    <name type="scientific">Halomarina oriensis</name>
    <dbReference type="NCBI Taxonomy" id="671145"/>
    <lineage>
        <taxon>Archaea</taxon>
        <taxon>Methanobacteriati</taxon>
        <taxon>Methanobacteriota</taxon>
        <taxon>Stenosarchaea group</taxon>
        <taxon>Halobacteria</taxon>
        <taxon>Halobacteriales</taxon>
        <taxon>Natronomonadaceae</taxon>
        <taxon>Halomarina</taxon>
    </lineage>
</organism>
<reference evidence="2 3" key="1">
    <citation type="submission" date="2019-12" db="EMBL/GenBank/DDBJ databases">
        <title>Halocatena pleomorpha gen. nov. sp. nov., an extremely halophilic archaeon of family Halobacteriaceae isolated from saltpan soil.</title>
        <authorList>
            <person name="Pal Y."/>
            <person name="Verma A."/>
            <person name="Krishnamurthi S."/>
            <person name="Kumar P."/>
        </authorList>
    </citation>
    <scope>NUCLEOTIDE SEQUENCE [LARGE SCALE GENOMIC DNA]</scope>
    <source>
        <strain evidence="2 3">JCM 16495</strain>
    </source>
</reference>
<name>A0A6B0GJM9_9EURY</name>
<comment type="caution">
    <text evidence="2">The sequence shown here is derived from an EMBL/GenBank/DDBJ whole genome shotgun (WGS) entry which is preliminary data.</text>
</comment>
<dbReference type="InterPro" id="IPR036849">
    <property type="entry name" value="Enolase-like_C_sf"/>
</dbReference>
<dbReference type="Pfam" id="PF13378">
    <property type="entry name" value="MR_MLE_C"/>
    <property type="match status" value="1"/>
</dbReference>
<dbReference type="RefSeq" id="WP_158204708.1">
    <property type="nucleotide sequence ID" value="NZ_WSZK01000016.1"/>
</dbReference>
<protein>
    <recommendedName>
        <fullName evidence="1">Mandelate racemase/muconate lactonizing enzyme C-terminal domain-containing protein</fullName>
    </recommendedName>
</protein>
<gene>
    <name evidence="2" type="ORF">GQS65_11030</name>
</gene>
<dbReference type="EMBL" id="WSZK01000016">
    <property type="protein sequence ID" value="MWG35014.1"/>
    <property type="molecule type" value="Genomic_DNA"/>
</dbReference>
<dbReference type="Proteomes" id="UP000451471">
    <property type="component" value="Unassembled WGS sequence"/>
</dbReference>
<dbReference type="InterPro" id="IPR013342">
    <property type="entry name" value="Mandelate_racemase_C"/>
</dbReference>
<evidence type="ECO:0000259" key="1">
    <source>
        <dbReference type="SMART" id="SM00922"/>
    </source>
</evidence>
<proteinExistence type="predicted"/>
<evidence type="ECO:0000313" key="2">
    <source>
        <dbReference type="EMBL" id="MWG35014.1"/>
    </source>
</evidence>
<accession>A0A6B0GJM9</accession>
<dbReference type="AlphaFoldDB" id="A0A6B0GJM9"/>
<dbReference type="SMART" id="SM00922">
    <property type="entry name" value="MR_MLE"/>
    <property type="match status" value="1"/>
</dbReference>
<sequence>MTIRVESADQYVVNLRKRMPFHFGNVVVDEGAHLFLELSVDVDGRATDGIAQAGLAPMWFLKDPDLSLVEGIESLLDVFGTAWEAALDVEANTAFGFWQALYDHQREWAADTDYPPLFWNYGVSLVEQAVVDAVCRANETTFAAAVRDGTLGFDPGLIYDDLAGETPADLLPDDPCRSTALRHTVGLDDPLVDADLAAGDRLDDGLPQTLADYIERDGIDHFKIKLSADVDRDATRLREIRAVVEDRLDDYAFTLDANEQYGSAGTFAEQWATLVDAPGLDGFFDRLRYVEQPLSRDEAFTDEARRVLTDWEGPPVIIDESDARPDSLGRALDCGYAGTSHKNCKGVFVGVANRCLVEYRRQHADGEFVISGEDLTTLGPVELVEDLAVMATIGADDVERNGHHYYRGLSMFPESLQGAVGSEHGDLYRRHDDGFTALAVEEGRIAFGSVTDAPFGRRVTPPFDDEAFVPLDEWDPASVRA</sequence>
<feature type="domain" description="Mandelate racemase/muconate lactonizing enzyme C-terminal" evidence="1">
    <location>
        <begin position="207"/>
        <end position="310"/>
    </location>
</feature>
<dbReference type="OrthoDB" id="191980at2157"/>
<dbReference type="SUPFAM" id="SSF51604">
    <property type="entry name" value="Enolase C-terminal domain-like"/>
    <property type="match status" value="1"/>
</dbReference>
<dbReference type="Gene3D" id="3.20.20.120">
    <property type="entry name" value="Enolase-like C-terminal domain"/>
    <property type="match status" value="1"/>
</dbReference>
<dbReference type="InterPro" id="IPR029065">
    <property type="entry name" value="Enolase_C-like"/>
</dbReference>